<evidence type="ECO:0000313" key="6">
    <source>
        <dbReference type="Proteomes" id="UP000321513"/>
    </source>
</evidence>
<dbReference type="InterPro" id="IPR052183">
    <property type="entry name" value="IS_Transposase"/>
</dbReference>
<reference evidence="5 6" key="1">
    <citation type="submission" date="2019-07" db="EMBL/GenBank/DDBJ databases">
        <title>Whole genome shotgun sequence of Segetibacter aerophilus NBRC 106135.</title>
        <authorList>
            <person name="Hosoyama A."/>
            <person name="Uohara A."/>
            <person name="Ohji S."/>
            <person name="Ichikawa N."/>
        </authorList>
    </citation>
    <scope>NUCLEOTIDE SEQUENCE [LARGE SCALE GENOMIC DNA]</scope>
    <source>
        <strain evidence="5 6">NBRC 106135</strain>
    </source>
</reference>
<feature type="domain" description="DDE" evidence="4">
    <location>
        <begin position="1"/>
        <end position="131"/>
    </location>
</feature>
<evidence type="ECO:0000256" key="2">
    <source>
        <dbReference type="ARBA" id="ARBA00023125"/>
    </source>
</evidence>
<comment type="caution">
    <text evidence="5">The sequence shown here is derived from an EMBL/GenBank/DDBJ whole genome shotgun (WGS) entry which is preliminary data.</text>
</comment>
<dbReference type="Pfam" id="PF13610">
    <property type="entry name" value="DDE_Tnp_IS240"/>
    <property type="match status" value="1"/>
</dbReference>
<dbReference type="InterPro" id="IPR032874">
    <property type="entry name" value="DDE_dom"/>
</dbReference>
<accession>A0A512BJG0</accession>
<dbReference type="GO" id="GO:0003677">
    <property type="term" value="F:DNA binding"/>
    <property type="evidence" value="ECO:0007669"/>
    <property type="project" value="UniProtKB-KW"/>
</dbReference>
<proteinExistence type="predicted"/>
<dbReference type="InterPro" id="IPR047930">
    <property type="entry name" value="Transpos_IS6"/>
</dbReference>
<dbReference type="AlphaFoldDB" id="A0A512BJG0"/>
<dbReference type="Proteomes" id="UP000321513">
    <property type="component" value="Unassembled WGS sequence"/>
</dbReference>
<dbReference type="EMBL" id="BJYT01000039">
    <property type="protein sequence ID" value="GEO12106.1"/>
    <property type="molecule type" value="Genomic_DNA"/>
</dbReference>
<dbReference type="NCBIfam" id="NF033587">
    <property type="entry name" value="transpos_IS6"/>
    <property type="match status" value="1"/>
</dbReference>
<organism evidence="5 6">
    <name type="scientific">Segetibacter aerophilus</name>
    <dbReference type="NCBI Taxonomy" id="670293"/>
    <lineage>
        <taxon>Bacteria</taxon>
        <taxon>Pseudomonadati</taxon>
        <taxon>Bacteroidota</taxon>
        <taxon>Chitinophagia</taxon>
        <taxon>Chitinophagales</taxon>
        <taxon>Chitinophagaceae</taxon>
        <taxon>Segetibacter</taxon>
    </lineage>
</organism>
<keyword evidence="2" id="KW-0238">DNA-binding</keyword>
<sequence>MDETYIKVKGEWMFLYRAVNKVGNTVDFLLTKRRNRLAAHKFLLRAISNNGCPKVINIDKSGANREAIRTYNKRRLKRIRIRQCKYLNNSVEGDHRFIKWRTAGMLGFKSFQSASQTLTGIEIVRMIKKGQVSFPKSTYFKTFCSLAA</sequence>
<name>A0A512BJG0_9BACT</name>
<dbReference type="PANTHER" id="PTHR35528">
    <property type="entry name" value="BLL1675 PROTEIN"/>
    <property type="match status" value="1"/>
</dbReference>
<keyword evidence="3" id="KW-0233">DNA recombination</keyword>
<dbReference type="GO" id="GO:0032196">
    <property type="term" value="P:transposition"/>
    <property type="evidence" value="ECO:0007669"/>
    <property type="project" value="UniProtKB-KW"/>
</dbReference>
<evidence type="ECO:0000259" key="4">
    <source>
        <dbReference type="Pfam" id="PF13610"/>
    </source>
</evidence>
<evidence type="ECO:0000313" key="5">
    <source>
        <dbReference type="EMBL" id="GEO12106.1"/>
    </source>
</evidence>
<protein>
    <recommendedName>
        <fullName evidence="4">DDE domain-containing protein</fullName>
    </recommendedName>
</protein>
<keyword evidence="6" id="KW-1185">Reference proteome</keyword>
<keyword evidence="1" id="KW-0815">Transposition</keyword>
<evidence type="ECO:0000256" key="1">
    <source>
        <dbReference type="ARBA" id="ARBA00022578"/>
    </source>
</evidence>
<gene>
    <name evidence="5" type="ORF">SAE01_46020</name>
</gene>
<dbReference type="PANTHER" id="PTHR35528:SF3">
    <property type="entry name" value="BLL1675 PROTEIN"/>
    <property type="match status" value="1"/>
</dbReference>
<dbReference type="GO" id="GO:0006310">
    <property type="term" value="P:DNA recombination"/>
    <property type="evidence" value="ECO:0007669"/>
    <property type="project" value="UniProtKB-KW"/>
</dbReference>
<evidence type="ECO:0000256" key="3">
    <source>
        <dbReference type="ARBA" id="ARBA00023172"/>
    </source>
</evidence>